<protein>
    <recommendedName>
        <fullName evidence="5">MIT domain-containing protein</fullName>
    </recommendedName>
</protein>
<dbReference type="Proteomes" id="UP000184188">
    <property type="component" value="Unassembled WGS sequence"/>
</dbReference>
<dbReference type="VEuPathDB" id="FungiDB:ASPZODRAFT_172715"/>
<dbReference type="STRING" id="1073090.A0A1L9STA5"/>
<dbReference type="PANTHER" id="PTHR37327:SF1">
    <property type="entry name" value="MICROTUBULE INTERACTING AND TRANSPORT DOMAIN-CONTAINING PROTEIN"/>
    <property type="match status" value="1"/>
</dbReference>
<feature type="region of interest" description="Disordered" evidence="2">
    <location>
        <begin position="742"/>
        <end position="763"/>
    </location>
</feature>
<evidence type="ECO:0000256" key="1">
    <source>
        <dbReference type="SAM" id="Coils"/>
    </source>
</evidence>
<dbReference type="AlphaFoldDB" id="A0A1L9STA5"/>
<feature type="region of interest" description="Disordered" evidence="2">
    <location>
        <begin position="13"/>
        <end position="127"/>
    </location>
</feature>
<evidence type="ECO:0000313" key="3">
    <source>
        <dbReference type="EMBL" id="OJJ50445.1"/>
    </source>
</evidence>
<keyword evidence="4" id="KW-1185">Reference proteome</keyword>
<feature type="coiled-coil region" evidence="1">
    <location>
        <begin position="243"/>
        <end position="311"/>
    </location>
</feature>
<evidence type="ECO:0008006" key="5">
    <source>
        <dbReference type="Google" id="ProtNLM"/>
    </source>
</evidence>
<proteinExistence type="predicted"/>
<reference evidence="4" key="1">
    <citation type="journal article" date="2017" name="Genome Biol.">
        <title>Comparative genomics reveals high biological diversity and specific adaptations in the industrially and medically important fungal genus Aspergillus.</title>
        <authorList>
            <person name="de Vries R.P."/>
            <person name="Riley R."/>
            <person name="Wiebenga A."/>
            <person name="Aguilar-Osorio G."/>
            <person name="Amillis S."/>
            <person name="Uchima C.A."/>
            <person name="Anderluh G."/>
            <person name="Asadollahi M."/>
            <person name="Askin M."/>
            <person name="Barry K."/>
            <person name="Battaglia E."/>
            <person name="Bayram O."/>
            <person name="Benocci T."/>
            <person name="Braus-Stromeyer S.A."/>
            <person name="Caldana C."/>
            <person name="Canovas D."/>
            <person name="Cerqueira G.C."/>
            <person name="Chen F."/>
            <person name="Chen W."/>
            <person name="Choi C."/>
            <person name="Clum A."/>
            <person name="Dos Santos R.A."/>
            <person name="Damasio A.R."/>
            <person name="Diallinas G."/>
            <person name="Emri T."/>
            <person name="Fekete E."/>
            <person name="Flipphi M."/>
            <person name="Freyberg S."/>
            <person name="Gallo A."/>
            <person name="Gournas C."/>
            <person name="Habgood R."/>
            <person name="Hainaut M."/>
            <person name="Harispe M.L."/>
            <person name="Henrissat B."/>
            <person name="Hilden K.S."/>
            <person name="Hope R."/>
            <person name="Hossain A."/>
            <person name="Karabika E."/>
            <person name="Karaffa L."/>
            <person name="Karanyi Z."/>
            <person name="Krasevec N."/>
            <person name="Kuo A."/>
            <person name="Kusch H."/>
            <person name="LaButti K."/>
            <person name="Lagendijk E.L."/>
            <person name="Lapidus A."/>
            <person name="Levasseur A."/>
            <person name="Lindquist E."/>
            <person name="Lipzen A."/>
            <person name="Logrieco A.F."/>
            <person name="MacCabe A."/>
            <person name="Maekelae M.R."/>
            <person name="Malavazi I."/>
            <person name="Melin P."/>
            <person name="Meyer V."/>
            <person name="Mielnichuk N."/>
            <person name="Miskei M."/>
            <person name="Molnar A.P."/>
            <person name="Mule G."/>
            <person name="Ngan C.Y."/>
            <person name="Orejas M."/>
            <person name="Orosz E."/>
            <person name="Ouedraogo J.P."/>
            <person name="Overkamp K.M."/>
            <person name="Park H.-S."/>
            <person name="Perrone G."/>
            <person name="Piumi F."/>
            <person name="Punt P.J."/>
            <person name="Ram A.F."/>
            <person name="Ramon A."/>
            <person name="Rauscher S."/>
            <person name="Record E."/>
            <person name="Riano-Pachon D.M."/>
            <person name="Robert V."/>
            <person name="Roehrig J."/>
            <person name="Ruller R."/>
            <person name="Salamov A."/>
            <person name="Salih N.S."/>
            <person name="Samson R.A."/>
            <person name="Sandor E."/>
            <person name="Sanguinetti M."/>
            <person name="Schuetze T."/>
            <person name="Sepcic K."/>
            <person name="Shelest E."/>
            <person name="Sherlock G."/>
            <person name="Sophianopoulou V."/>
            <person name="Squina F.M."/>
            <person name="Sun H."/>
            <person name="Susca A."/>
            <person name="Todd R.B."/>
            <person name="Tsang A."/>
            <person name="Unkles S.E."/>
            <person name="van de Wiele N."/>
            <person name="van Rossen-Uffink D."/>
            <person name="Oliveira J.V."/>
            <person name="Vesth T.C."/>
            <person name="Visser J."/>
            <person name="Yu J.-H."/>
            <person name="Zhou M."/>
            <person name="Andersen M.R."/>
            <person name="Archer D.B."/>
            <person name="Baker S.E."/>
            <person name="Benoit I."/>
            <person name="Brakhage A.A."/>
            <person name="Braus G.H."/>
            <person name="Fischer R."/>
            <person name="Frisvad J.C."/>
            <person name="Goldman G.H."/>
            <person name="Houbraken J."/>
            <person name="Oakley B."/>
            <person name="Pocsi I."/>
            <person name="Scazzocchio C."/>
            <person name="Seiboth B."/>
            <person name="vanKuyk P.A."/>
            <person name="Wortman J."/>
            <person name="Dyer P.S."/>
            <person name="Grigoriev I.V."/>
        </authorList>
    </citation>
    <scope>NUCLEOTIDE SEQUENCE [LARGE SCALE GENOMIC DNA]</scope>
    <source>
        <strain evidence="4">CBS 506.65</strain>
    </source>
</reference>
<keyword evidence="1" id="KW-0175">Coiled coil</keyword>
<organism evidence="3 4">
    <name type="scientific">Penicilliopsis zonata CBS 506.65</name>
    <dbReference type="NCBI Taxonomy" id="1073090"/>
    <lineage>
        <taxon>Eukaryota</taxon>
        <taxon>Fungi</taxon>
        <taxon>Dikarya</taxon>
        <taxon>Ascomycota</taxon>
        <taxon>Pezizomycotina</taxon>
        <taxon>Eurotiomycetes</taxon>
        <taxon>Eurotiomycetidae</taxon>
        <taxon>Eurotiales</taxon>
        <taxon>Aspergillaceae</taxon>
        <taxon>Penicilliopsis</taxon>
    </lineage>
</organism>
<feature type="region of interest" description="Disordered" evidence="2">
    <location>
        <begin position="325"/>
        <end position="358"/>
    </location>
</feature>
<feature type="compositionally biased region" description="Low complexity" evidence="2">
    <location>
        <begin position="100"/>
        <end position="118"/>
    </location>
</feature>
<sequence>MIRVNELERLDFSVQQGDSKALPQRPLSEESFGDVFQPFDEGEKPFDYNISRQEAPPLSHGMDFNRQRLLDPGRIPPRRQSLLPSPLDDRPSHTVAPPGTTSSTSNHGHSHSSSSWHKSSNEHFNELDRSLDGDLLFSFPNEDYEDGSPYPEQPQSTLVTAALKGAENESTSWLDTIDESGASSLSSSHSQASSLYLRRKDQPFSGTEAEFDAALDAAVEAAYDEGLEPVDEPPDNSHHDDIVSTARRNVELAKQRVREAELEAKVAMTKGRELRKAQQQTTFGYSTGSDLEYLDEEAEEEERLLEEMTKGYVMDDFEFDLQSKSALPRQSDSSGHSGTTWGSSAASHPGTGHLSPLVEDDLLPTKEAAENLDVLHHAAAPSTSMHTEEDPRIIPPLPKQVPTLGPSPGPGVRARRLSGQNLKELKIETNSNVMASATSRQPDPVSIISASLPQMTQADALQSNLPAPMANSTLSNLNRRNLSISSISEANLLTSTVMKPLPPDVCDTESSTLLSPVRPFGKVPSAPDIFGKAVSNMKSSRSTSISNLEPFTDSPTTPSSSTFPPLESQTATLASPPPVRPTPTALTFTPISQPTGGLYLFDSNIHSPTSPGSPNPSVLNAPLPLEPCPESFMLRPFWLMRCIYQSIANPRGGYLSKKLFLPRDVWHVKNVKIKAVEEKVFNCDLLTAALLKLALVDTYDADAVLEEMQLLEAVLDQVQTSLSKKLGSEVGVQSAMPLFKTASTTEDPATPSELLPSKSSAGQGKSYLTSWRKLRSKSSGHGTTAQLASVNYAGKDNLTLNSLPMTATPSAHRVKRDVTNLQFNGPNANYMGALARLCDAAQVLDQIAQQVEDPGLKHSSETLVGLELSTRHAAEFFGFYICRFALGDINLMLDKFIKRGSEWVLI</sequence>
<dbReference type="GeneID" id="34613455"/>
<feature type="region of interest" description="Disordered" evidence="2">
    <location>
        <begin position="541"/>
        <end position="585"/>
    </location>
</feature>
<accession>A0A1L9STA5</accession>
<dbReference type="PANTHER" id="PTHR37327">
    <property type="entry name" value="CHROMOSOME 1, WHOLE GENOME SHOTGUN SEQUENCE"/>
    <property type="match status" value="1"/>
</dbReference>
<evidence type="ECO:0000313" key="4">
    <source>
        <dbReference type="Proteomes" id="UP000184188"/>
    </source>
</evidence>
<feature type="compositionally biased region" description="Low complexity" evidence="2">
    <location>
        <begin position="550"/>
        <end position="565"/>
    </location>
</feature>
<dbReference type="RefSeq" id="XP_022584955.1">
    <property type="nucleotide sequence ID" value="XM_022726991.1"/>
</dbReference>
<gene>
    <name evidence="3" type="ORF">ASPZODRAFT_172715</name>
</gene>
<feature type="compositionally biased region" description="Low complexity" evidence="2">
    <location>
        <begin position="331"/>
        <end position="348"/>
    </location>
</feature>
<name>A0A1L9STA5_9EURO</name>
<dbReference type="OrthoDB" id="2245455at2759"/>
<evidence type="ECO:0000256" key="2">
    <source>
        <dbReference type="SAM" id="MobiDB-lite"/>
    </source>
</evidence>
<dbReference type="EMBL" id="KV878336">
    <property type="protein sequence ID" value="OJJ50445.1"/>
    <property type="molecule type" value="Genomic_DNA"/>
</dbReference>